<keyword evidence="2" id="KW-0963">Cytoplasm</keyword>
<dbReference type="InterPro" id="IPR004401">
    <property type="entry name" value="YbaB/EbfC"/>
</dbReference>
<dbReference type="Gene3D" id="3.30.1310.10">
    <property type="entry name" value="Nucleoid-associated protein YbaB-like domain"/>
    <property type="match status" value="1"/>
</dbReference>
<dbReference type="PIRSF" id="PIRSF004555">
    <property type="entry name" value="UCP004555"/>
    <property type="match status" value="1"/>
</dbReference>
<comment type="subunit">
    <text evidence="2">Homodimer.</text>
</comment>
<dbReference type="PANTHER" id="PTHR33449:SF1">
    <property type="entry name" value="NUCLEOID-ASSOCIATED PROTEIN YBAB"/>
    <property type="match status" value="1"/>
</dbReference>
<organism evidence="3">
    <name type="scientific">Candidatus Improbicoccus pseudotrichonymphae</name>
    <dbReference type="NCBI Taxonomy" id="3033792"/>
    <lineage>
        <taxon>Bacteria</taxon>
        <taxon>Bacillati</taxon>
        <taxon>Bacillota</taxon>
        <taxon>Clostridia</taxon>
        <taxon>Candidatus Improbicoccus</taxon>
    </lineage>
</organism>
<dbReference type="GO" id="GO:0003677">
    <property type="term" value="F:DNA binding"/>
    <property type="evidence" value="ECO:0007669"/>
    <property type="project" value="UniProtKB-UniRule"/>
</dbReference>
<dbReference type="Pfam" id="PF02575">
    <property type="entry name" value="YbaB_DNA_bd"/>
    <property type="match status" value="1"/>
</dbReference>
<comment type="similarity">
    <text evidence="2">Belongs to the YbaB/EbfC family.</text>
</comment>
<name>A0AA48HXM2_9FIRM</name>
<dbReference type="AlphaFoldDB" id="A0AA48HXM2"/>
<dbReference type="GO" id="GO:0043590">
    <property type="term" value="C:bacterial nucleoid"/>
    <property type="evidence" value="ECO:0007669"/>
    <property type="project" value="UniProtKB-UniRule"/>
</dbReference>
<proteinExistence type="inferred from homology"/>
<evidence type="ECO:0000313" key="3">
    <source>
        <dbReference type="EMBL" id="BED91566.1"/>
    </source>
</evidence>
<keyword evidence="1 2" id="KW-0238">DNA-binding</keyword>
<dbReference type="Proteomes" id="UP001337580">
    <property type="component" value="Chromosome"/>
</dbReference>
<dbReference type="SUPFAM" id="SSF82607">
    <property type="entry name" value="YbaB-like"/>
    <property type="match status" value="1"/>
</dbReference>
<gene>
    <name evidence="3" type="ORF">CfP315_0056</name>
</gene>
<comment type="function">
    <text evidence="2">Binds to DNA and alters its conformation. May be involved in regulation of gene expression, nucleoid organization and DNA protection.</text>
</comment>
<evidence type="ECO:0000256" key="1">
    <source>
        <dbReference type="ARBA" id="ARBA00023125"/>
    </source>
</evidence>
<evidence type="ECO:0000256" key="2">
    <source>
        <dbReference type="HAMAP-Rule" id="MF_00274"/>
    </source>
</evidence>
<dbReference type="InterPro" id="IPR036894">
    <property type="entry name" value="YbaB-like_sf"/>
</dbReference>
<dbReference type="HAMAP" id="MF_00274">
    <property type="entry name" value="DNA_YbaB_EbfC"/>
    <property type="match status" value="1"/>
</dbReference>
<dbReference type="NCBIfam" id="TIGR00103">
    <property type="entry name" value="DNA_YbaB_EbfC"/>
    <property type="match status" value="1"/>
</dbReference>
<protein>
    <recommendedName>
        <fullName evidence="2">Nucleoid-associated protein CfP315_0056</fullName>
    </recommendedName>
</protein>
<reference evidence="3" key="1">
    <citation type="journal article" date="2023" name="ISME J.">
        <title>Emergence of putative energy parasites within Clostridia revealed by genome analysis of a novel endosymbiotic clade.</title>
        <authorList>
            <person name="Takahashi K."/>
            <person name="Kuwahara H."/>
            <person name="Horikawa Y."/>
            <person name="Izawa K."/>
            <person name="Kato D."/>
            <person name="Inagaki T."/>
            <person name="Yuki M."/>
            <person name="Ohkuma M."/>
            <person name="Hongoh Y."/>
        </authorList>
    </citation>
    <scope>NUCLEOTIDE SEQUENCE</scope>
    <source>
        <strain evidence="3">CfP3-15</strain>
    </source>
</reference>
<dbReference type="PANTHER" id="PTHR33449">
    <property type="entry name" value="NUCLEOID-ASSOCIATED PROTEIN YBAB"/>
    <property type="match status" value="1"/>
</dbReference>
<sequence length="112" mass="12695">MKVRLPSGKNSNMKDISEQIKSMQIRVENAMEEFKLKEFEDSSGDKDVKVVFNGDYELISLDIKPEIVNPNDVEKLQDLIVVSINKTLKKVKDEKEAILGEVSGREVPDCLL</sequence>
<dbReference type="KEGG" id="ips:CfP315_0056"/>
<comment type="subcellular location">
    <subcellularLocation>
        <location evidence="2">Cytoplasm</location>
        <location evidence="2">Nucleoid</location>
    </subcellularLocation>
</comment>
<dbReference type="EMBL" id="AP027924">
    <property type="protein sequence ID" value="BED91566.1"/>
    <property type="molecule type" value="Genomic_DNA"/>
</dbReference>
<accession>A0AA48HXM2</accession>
<dbReference type="GO" id="GO:0005829">
    <property type="term" value="C:cytosol"/>
    <property type="evidence" value="ECO:0007669"/>
    <property type="project" value="TreeGrafter"/>
</dbReference>